<dbReference type="InterPro" id="IPR000944">
    <property type="entry name" value="Tscrpt_reg_Rrf2"/>
</dbReference>
<dbReference type="EMBL" id="SZPU01000019">
    <property type="protein sequence ID" value="TKI70764.1"/>
    <property type="molecule type" value="Genomic_DNA"/>
</dbReference>
<evidence type="ECO:0000256" key="3">
    <source>
        <dbReference type="ARBA" id="ARBA00040173"/>
    </source>
</evidence>
<reference evidence="4 5" key="1">
    <citation type="submission" date="2019-04" db="EMBL/GenBank/DDBJ databases">
        <title>Lysinibacillus genome sequencing.</title>
        <authorList>
            <person name="Dunlap C."/>
        </authorList>
    </citation>
    <scope>NUCLEOTIDE SEQUENCE [LARGE SCALE GENOMIC DNA]</scope>
    <source>
        <strain evidence="4 5">CCTCC AB 2010389</strain>
    </source>
</reference>
<dbReference type="PANTHER" id="PTHR33221:SF4">
    <property type="entry name" value="HTH-TYPE TRANSCRIPTIONAL REPRESSOR NSRR"/>
    <property type="match status" value="1"/>
</dbReference>
<dbReference type="GO" id="GO:0003677">
    <property type="term" value="F:DNA binding"/>
    <property type="evidence" value="ECO:0007669"/>
    <property type="project" value="UniProtKB-KW"/>
</dbReference>
<dbReference type="PANTHER" id="PTHR33221">
    <property type="entry name" value="WINGED HELIX-TURN-HELIX TRANSCRIPTIONAL REGULATOR, RRF2 FAMILY"/>
    <property type="match status" value="1"/>
</dbReference>
<organism evidence="4 5">
    <name type="scientific">Lysinibacillus mangiferihumi</name>
    <dbReference type="NCBI Taxonomy" id="1130819"/>
    <lineage>
        <taxon>Bacteria</taxon>
        <taxon>Bacillati</taxon>
        <taxon>Bacillota</taxon>
        <taxon>Bacilli</taxon>
        <taxon>Bacillales</taxon>
        <taxon>Bacillaceae</taxon>
        <taxon>Lysinibacillus</taxon>
    </lineage>
</organism>
<evidence type="ECO:0000256" key="1">
    <source>
        <dbReference type="ARBA" id="ARBA00023125"/>
    </source>
</evidence>
<dbReference type="GO" id="GO:0005829">
    <property type="term" value="C:cytosol"/>
    <property type="evidence" value="ECO:0007669"/>
    <property type="project" value="TreeGrafter"/>
</dbReference>
<proteinExistence type="predicted"/>
<dbReference type="AlphaFoldDB" id="A0A4U2Z9G4"/>
<dbReference type="PROSITE" id="PS51197">
    <property type="entry name" value="HTH_RRF2_2"/>
    <property type="match status" value="1"/>
</dbReference>
<evidence type="ECO:0000313" key="5">
    <source>
        <dbReference type="Proteomes" id="UP000308744"/>
    </source>
</evidence>
<dbReference type="InterPro" id="IPR036388">
    <property type="entry name" value="WH-like_DNA-bd_sf"/>
</dbReference>
<gene>
    <name evidence="4" type="ORF">FC756_06620</name>
</gene>
<dbReference type="GO" id="GO:0003700">
    <property type="term" value="F:DNA-binding transcription factor activity"/>
    <property type="evidence" value="ECO:0007669"/>
    <property type="project" value="TreeGrafter"/>
</dbReference>
<dbReference type="SUPFAM" id="SSF46785">
    <property type="entry name" value="Winged helix' DNA-binding domain"/>
    <property type="match status" value="1"/>
</dbReference>
<comment type="caution">
    <text evidence="4">The sequence shown here is derived from an EMBL/GenBank/DDBJ whole genome shotgun (WGS) entry which is preliminary data.</text>
</comment>
<evidence type="ECO:0000256" key="2">
    <source>
        <dbReference type="ARBA" id="ARBA00034078"/>
    </source>
</evidence>
<dbReference type="InterPro" id="IPR036390">
    <property type="entry name" value="WH_DNA-bd_sf"/>
</dbReference>
<sequence>MSKRSQKKKKSILKIGGMTMQLLIQSGDLGPKWFHVALRAIVLMAESNELLKSNVIAETLGEDATFIRKMLAKLAEQDYVQAHSGRYGGYCLNKTPAQITMQDIYKVLGNDNETPYWSVPSTGSERFISMVIAKAEKTFQSVLADYTIQDILENRSQ</sequence>
<dbReference type="Pfam" id="PF02082">
    <property type="entry name" value="Rrf2"/>
    <property type="match status" value="1"/>
</dbReference>
<name>A0A4U2Z9G4_9BACI</name>
<protein>
    <recommendedName>
        <fullName evidence="3">HTH-type transcriptional regulator NsrR</fullName>
    </recommendedName>
</protein>
<keyword evidence="1" id="KW-0238">DNA-binding</keyword>
<keyword evidence="5" id="KW-1185">Reference proteome</keyword>
<evidence type="ECO:0000313" key="4">
    <source>
        <dbReference type="EMBL" id="TKI70764.1"/>
    </source>
</evidence>
<accession>A0A4U2Z9G4</accession>
<dbReference type="Gene3D" id="1.10.10.10">
    <property type="entry name" value="Winged helix-like DNA-binding domain superfamily/Winged helix DNA-binding domain"/>
    <property type="match status" value="1"/>
</dbReference>
<comment type="cofactor">
    <cofactor evidence="2">
        <name>[2Fe-2S] cluster</name>
        <dbReference type="ChEBI" id="CHEBI:190135"/>
    </cofactor>
</comment>
<dbReference type="Proteomes" id="UP000308744">
    <property type="component" value="Unassembled WGS sequence"/>
</dbReference>